<evidence type="ECO:0000313" key="1">
    <source>
        <dbReference type="EMBL" id="TFB69764.1"/>
    </source>
</evidence>
<dbReference type="AlphaFoldDB" id="A0A4R8UQD6"/>
<accession>A0A4R8UQD6</accession>
<protein>
    <recommendedName>
        <fullName evidence="3">HAD-IIA family hydrolase</fullName>
    </recommendedName>
</protein>
<evidence type="ECO:0008006" key="3">
    <source>
        <dbReference type="Google" id="ProtNLM"/>
    </source>
</evidence>
<dbReference type="InterPro" id="IPR023214">
    <property type="entry name" value="HAD_sf"/>
</dbReference>
<dbReference type="GO" id="GO:0016791">
    <property type="term" value="F:phosphatase activity"/>
    <property type="evidence" value="ECO:0007669"/>
    <property type="project" value="TreeGrafter"/>
</dbReference>
<dbReference type="EMBL" id="SOEY01000030">
    <property type="protein sequence ID" value="TFB69764.1"/>
    <property type="molecule type" value="Genomic_DNA"/>
</dbReference>
<sequence length="320" mass="33325">MEIPLRTAGSRESRIAPRAGRRSVVNIGELTSRLAGVRGVMFDIDGCLVLSDGPSGHGGSVLAGASEAIAHVRASGRSLVAFTNGSMQTSGQIAASLRSMGLDVQDSEVLTPAVVAAETMQDLYQDQPLLVFGGNGVLDDFEHRGLNLVDIDRALTGAPTRAAAVVIGWDTAFGKDKIQVAAEAILAGAKLYCTSDAPSFASKDRLNVGVSGFIAAGLSHVTDRPYRVLGKPSEESINVLSRRLHVQPSEMLIVGDDLTLECEMARRAGALGCLVTTGTHSAVDAAAAPVEQKPDFVVDNLMELVELFALSSAGTTAARG</sequence>
<evidence type="ECO:0000313" key="2">
    <source>
        <dbReference type="Proteomes" id="UP000298173"/>
    </source>
</evidence>
<proteinExistence type="predicted"/>
<organism evidence="1 2">
    <name type="scientific">Cryobacterium glaciale</name>
    <dbReference type="NCBI Taxonomy" id="1259145"/>
    <lineage>
        <taxon>Bacteria</taxon>
        <taxon>Bacillati</taxon>
        <taxon>Actinomycetota</taxon>
        <taxon>Actinomycetes</taxon>
        <taxon>Micrococcales</taxon>
        <taxon>Microbacteriaceae</taxon>
        <taxon>Cryobacterium</taxon>
    </lineage>
</organism>
<dbReference type="OrthoDB" id="9781367at2"/>
<reference evidence="1 2" key="1">
    <citation type="submission" date="2019-03" db="EMBL/GenBank/DDBJ databases">
        <title>Genomics of glacier-inhabiting Cryobacterium strains.</title>
        <authorList>
            <person name="Liu Q."/>
            <person name="Xin Y.-H."/>
        </authorList>
    </citation>
    <scope>NUCLEOTIDE SEQUENCE [LARGE SCALE GENOMIC DNA]</scope>
    <source>
        <strain evidence="1 2">HLT2-23</strain>
    </source>
</reference>
<dbReference type="PANTHER" id="PTHR19288">
    <property type="entry name" value="4-NITROPHENYLPHOSPHATASE-RELATED"/>
    <property type="match status" value="1"/>
</dbReference>
<dbReference type="GO" id="GO:0005737">
    <property type="term" value="C:cytoplasm"/>
    <property type="evidence" value="ECO:0007669"/>
    <property type="project" value="TreeGrafter"/>
</dbReference>
<comment type="caution">
    <text evidence="1">The sequence shown here is derived from an EMBL/GenBank/DDBJ whole genome shotgun (WGS) entry which is preliminary data.</text>
</comment>
<dbReference type="InterPro" id="IPR036412">
    <property type="entry name" value="HAD-like_sf"/>
</dbReference>
<dbReference type="PANTHER" id="PTHR19288:SF46">
    <property type="entry name" value="HALOACID DEHALOGENASE-LIKE HYDROLASE DOMAIN-CONTAINING PROTEIN 2"/>
    <property type="match status" value="1"/>
</dbReference>
<name>A0A4R8UQD6_9MICO</name>
<dbReference type="Gene3D" id="3.40.50.1000">
    <property type="entry name" value="HAD superfamily/HAD-like"/>
    <property type="match status" value="2"/>
</dbReference>
<dbReference type="Pfam" id="PF13242">
    <property type="entry name" value="Hydrolase_like"/>
    <property type="match status" value="1"/>
</dbReference>
<dbReference type="Proteomes" id="UP000298173">
    <property type="component" value="Unassembled WGS sequence"/>
</dbReference>
<dbReference type="SUPFAM" id="SSF56784">
    <property type="entry name" value="HAD-like"/>
    <property type="match status" value="1"/>
</dbReference>
<dbReference type="Pfam" id="PF13344">
    <property type="entry name" value="Hydrolase_6"/>
    <property type="match status" value="1"/>
</dbReference>
<dbReference type="InterPro" id="IPR006357">
    <property type="entry name" value="HAD-SF_hydro_IIA"/>
</dbReference>
<keyword evidence="2" id="KW-1185">Reference proteome</keyword>
<gene>
    <name evidence="1" type="ORF">E3O06_15765</name>
</gene>